<dbReference type="Gene3D" id="2.60.40.10">
    <property type="entry name" value="Immunoglobulins"/>
    <property type="match status" value="22"/>
</dbReference>
<keyword evidence="4" id="KW-1185">Reference proteome</keyword>
<accession>Q55582</accession>
<dbReference type="EnsemblBacteria" id="BAA10087">
    <property type="protein sequence ID" value="BAA10087"/>
    <property type="gene ID" value="BAA10087"/>
</dbReference>
<feature type="domain" description="PKD/Chitinase" evidence="2">
    <location>
        <begin position="2497"/>
        <end position="2578"/>
    </location>
</feature>
<dbReference type="InterPro" id="IPR044016">
    <property type="entry name" value="Big_13"/>
</dbReference>
<feature type="domain" description="PKD/Chitinase" evidence="2">
    <location>
        <begin position="1609"/>
        <end position="1690"/>
    </location>
</feature>
<dbReference type="PIR" id="S76109">
    <property type="entry name" value="S76109"/>
</dbReference>
<feature type="region of interest" description="Disordered" evidence="1">
    <location>
        <begin position="3010"/>
        <end position="3029"/>
    </location>
</feature>
<dbReference type="Proteomes" id="UP000001425">
    <property type="component" value="Chromosome"/>
</dbReference>
<feature type="domain" description="PKD/Chitinase" evidence="2">
    <location>
        <begin position="2201"/>
        <end position="2282"/>
    </location>
</feature>
<dbReference type="NCBIfam" id="NF012196">
    <property type="entry name" value="Ig_like_ice"/>
    <property type="match status" value="15"/>
</dbReference>
<feature type="domain" description="PKD/Chitinase" evidence="2">
    <location>
        <begin position="1017"/>
        <end position="1098"/>
    </location>
</feature>
<dbReference type="PANTHER" id="PTHR14795:SF0">
    <property type="entry name" value="TRANSMEMBRANE PROTEIN 62"/>
    <property type="match status" value="1"/>
</dbReference>
<protein>
    <submittedName>
        <fullName evidence="3">Slr0364 protein</fullName>
    </submittedName>
</protein>
<dbReference type="KEGG" id="syn:slr0364"/>
<dbReference type="InterPro" id="IPR025592">
    <property type="entry name" value="DUF4347"/>
</dbReference>
<gene>
    <name evidence="3" type="ordered locus">slr0364</name>
</gene>
<reference evidence="3 4" key="2">
    <citation type="journal article" date="1996" name="DNA Res.">
        <title>Sequence analysis of the genome of the unicellular cyanobacterium Synechocystis sp. strain PCC6803. II. Sequence determination of the entire genome and assignment of potential protein-coding regions.</title>
        <authorList>
            <person name="Kaneko T."/>
            <person name="Sato S."/>
            <person name="Kotani H."/>
            <person name="Tanaka A."/>
            <person name="Asamizu E."/>
            <person name="Nakamura Y."/>
            <person name="Miyajima N."/>
            <person name="Hirosawa M."/>
            <person name="Sugiura M."/>
            <person name="Sasamoto S."/>
            <person name="Kimura T."/>
            <person name="Hosouchi T."/>
            <person name="Matsuno A."/>
            <person name="Muraki A."/>
            <person name="Nakazaki N."/>
            <person name="Naruo K."/>
            <person name="Okumura S."/>
            <person name="Shimpo S."/>
            <person name="Takeuchi C."/>
            <person name="Wada T."/>
            <person name="Watanabe A."/>
            <person name="Yamada M."/>
            <person name="Yasuda M."/>
            <person name="Tabata S."/>
        </authorList>
    </citation>
    <scope>NUCLEOTIDE SEQUENCE [LARGE SCALE GENOMIC DNA]</scope>
    <source>
        <strain evidence="4">ATCC 27184 / PCC 6803 / Kazusa</strain>
    </source>
</reference>
<dbReference type="SMART" id="SM00089">
    <property type="entry name" value="PKD"/>
    <property type="match status" value="6"/>
</dbReference>
<dbReference type="EMBL" id="BA000022">
    <property type="protein sequence ID" value="BAA10087.1"/>
    <property type="molecule type" value="Genomic_DNA"/>
</dbReference>
<dbReference type="InterPro" id="IPR013783">
    <property type="entry name" value="Ig-like_fold"/>
</dbReference>
<dbReference type="PhylomeDB" id="Q55582"/>
<evidence type="ECO:0000259" key="2">
    <source>
        <dbReference type="SMART" id="SM00089"/>
    </source>
</evidence>
<dbReference type="Pfam" id="PF14252">
    <property type="entry name" value="DUF4347"/>
    <property type="match status" value="1"/>
</dbReference>
<organism evidence="3 4">
    <name type="scientific">Synechocystis sp. (strain ATCC 27184 / PCC 6803 / Kazusa)</name>
    <dbReference type="NCBI Taxonomy" id="1111708"/>
    <lineage>
        <taxon>Bacteria</taxon>
        <taxon>Bacillati</taxon>
        <taxon>Cyanobacteriota</taxon>
        <taxon>Cyanophyceae</taxon>
        <taxon>Synechococcales</taxon>
        <taxon>Merismopediaceae</taxon>
        <taxon>Synechocystis</taxon>
    </lineage>
</organism>
<dbReference type="IntAct" id="Q55582">
    <property type="interactions" value="3"/>
</dbReference>
<dbReference type="PaxDb" id="1148-1001461"/>
<proteinExistence type="predicted"/>
<dbReference type="STRING" id="1148.gene:10499579"/>
<feature type="domain" description="PKD/Chitinase" evidence="2">
    <location>
        <begin position="1313"/>
        <end position="1394"/>
    </location>
</feature>
<dbReference type="InParanoid" id="Q55582"/>
<dbReference type="NCBIfam" id="NF033510">
    <property type="entry name" value="Ca_tandemer"/>
    <property type="match status" value="22"/>
</dbReference>
<evidence type="ECO:0000313" key="4">
    <source>
        <dbReference type="Proteomes" id="UP000001425"/>
    </source>
</evidence>
<reference evidence="3 4" key="1">
    <citation type="journal article" date="1995" name="DNA Res.">
        <title>Sequence analysis of the genome of the unicellular cyanobacterium Synechocystis sp. strain PCC6803. I. Sequence features in the 1 Mb region from map positions 64% to 92% of the genome.</title>
        <authorList>
            <person name="Kaneko T."/>
            <person name="Tanaka A."/>
            <person name="Sato S."/>
            <person name="Kotani H."/>
            <person name="Sazuka T."/>
            <person name="Miyajima N."/>
            <person name="Sugiura M."/>
            <person name="Tabata S."/>
        </authorList>
    </citation>
    <scope>NUCLEOTIDE SEQUENCE [LARGE SCALE GENOMIC DNA]</scope>
    <source>
        <strain evidence="4">ATCC 27184 / PCC 6803 / Kazusa</strain>
    </source>
</reference>
<dbReference type="Pfam" id="PF19077">
    <property type="entry name" value="Big_13"/>
    <property type="match status" value="6"/>
</dbReference>
<dbReference type="InterPro" id="IPR022409">
    <property type="entry name" value="PKD/Chitinase_dom"/>
</dbReference>
<feature type="domain" description="PKD/Chitinase" evidence="2">
    <location>
        <begin position="1905"/>
        <end position="1986"/>
    </location>
</feature>
<dbReference type="InterPro" id="IPR049826">
    <property type="entry name" value="Ig-like_ice"/>
</dbReference>
<evidence type="ECO:0000313" key="3">
    <source>
        <dbReference type="EMBL" id="BAA10087.1"/>
    </source>
</evidence>
<dbReference type="PANTHER" id="PTHR14795">
    <property type="entry name" value="HELICASE RELATED"/>
    <property type="match status" value="1"/>
</dbReference>
<dbReference type="eggNOG" id="COG3210">
    <property type="taxonomic scope" value="Bacteria"/>
</dbReference>
<name>Q55582_SYNY3</name>
<sequence>MPNSTLFVLDSRVFHGGLLQAATLPNIAVITLDPDQSGLRQITEALGRQGAVRSLHILCHGSPGCLHLGDGHLGLDNLVYHSDELKSWFVGVESPQLFLYGCNVAAGDAGTEFIEKLAGLAGAGVSASTTAIGHQALGGNWVLDFQKGDIVMENIFSAPELAAYPGILDGNGQWSLFDLVDSSGIYTERLDALQPLVQEQLSSFFAQSDYLTQLAIPFSATASTDDWTNNAESLRSSISNGSYQIRLEVRSSAELQGALGAYSATGTTDTPTVYLNADWFATASQEQIVAVLLEEIGHDFDQILNDGADSQGDEGEIFANLVKLGEVNPTYLETLKTQNDTGFAFIDGQKINLENAEDTVLNINFQNFVFNTNFTTSTPPPGVQEVRLYTNIIPTFTTQQINAKVTIRAVNITIANSTIDSNASNTARIQPLIDANATGGGYFEYQFEFQDTLGNPISLNQFALTGIDVDGNSTTEREFYEVSGYSNYQIAVVGPPRLNVSESTQGDTKTLRVDGRPSVLTGISFDDTASFIANFLTPVSSLTVRAGVIWNNASNDVRQFSFALGAPLGTFSNPQTIDTIAPIVTSILRNNPTSEITNADSLTFQVTFSENVQNVDVNDFILSGTGVSGATISNVSGSGSVYTVTVTGIANNNGTVNLDFASGQNIRDTANNALSNTTPTTDEQYTLDNTAPAASITLDANITADDIINIAESGQAIPITGTVGGEFNVGDTVTLTVNDKTFTGAVGAGGLFSINVPGSDLIVDADLTIAASIATTDAAGNLGSATDNQTYTVDTTAPIPIITVNDVTADNIINAAESGQAIPITGTVGGEFNVGDTVTLTVNGKPFTGTVDANGDFSIDVLGGDLVNGSDLTIAASVATTDAAGNPGSASDNQTYTVDTTAPTVTINAIAVDDIINAVEAGSPVAVSGTTTGVEDGQVVTVTIDGNTYTATVTGNAWTFNIPVADIANFEATEEVVATVSDLAGNPATPATRNITVDTVAPAVTIDSISDDTGAQANDFITNDDTLVFNGTAEADSTVVVSLDGIEIGTVTANGAGEWTLDYTGTLLADGDYELSVTATNPTGNSATATQTIVVDTTAPTVTINAIAVDDIINAVEAGSPVAVSGTTTGVEDGQVVTVTIDGNTYTATVTGNAWTFNIPVADIANFEATEEVVATVSDLAGNPATPATRNITVDTTAPTVTINAIAVDDIINAVEAGSPVAVSGTTTGVEDGQVVTVTIDGNTYTATVTGNAWTFNIPVADIANFEATEEVVATVSDLAGNPATPATRNITVDTVAPAVTIDSISDDTGAQANDFITNDDTLVFNGTAEADSTVVVSLDGIEIGTVTANGAGEWTLDYTGTLLADGDYELSVTATNPTGNSATATQTIVVDTTAPTVTINAIAVDDIINAVEAGSPVAVSGTTTGVEDGQVVTVTIDGNTYTATVTGNAWTFNIPVADIANFEATEEVVATVSDLAGNPATPATRNITVDTTAPTVTINAIAVDDIINAVEAGSPVAVSGTTTGVEDGQVVTVTIDGNTYTATVTGNAWTFNIPVADIANFEATEEVVATVSDLAGNPATPATRNITVDTVAPAVTIDSISDDTGAQANDFITNDDTLVFNGTAEADSTVVVSLDGIEIGTVTANGAGEWTLDYTGTLLADGDYELSVTATNPTGNSATATQTIVVDTTAPTVTINAIAVDDIINAVEAGSPVAVSGTTTGVEDGQVVTVTIDGNTYTATVTGNAWTFNIPVADIANFEATEEVVATVSDLAGNPATPATRNITVDTTAPTVTINAIAVDDIINAVEAGSPVAVSGTTTGVEDGQVVTVTIDGNTYTATVTGNAWTFNIPVADIANFEATEEVVATVSDLAGNPATPATRNITVDTVAPAVTIDSISDDTGAQANDFITNDDTLVFNGTAEADSTVVVSLDGIEIGTVTANGAGEWTLDYTGTLLADGDYELSVTATNPTGNSATATQTIVVDTTAPTVTINAIAVDDIINAVEAGSPVAVSGTTTGVEDGQVVTVTIDGNTYTATVTGNAWTFNIPVADIANFEATEEVVATVSDLAGNPATPATRNITVDTTAPTVTINAIAVDDIINAVEAGSPVAVSGTTTGVEDGQVVTVTIDGNTYTATVTGNAWTFNIPVADIANFEATEEVVATVSDLAGNPATPATRNITVDTVAPAVTIDSISDDTGAQANDFITNDDTLVFNGTAEADSTVVVSLDGIEIGTVTANGAGEWTLDYTGTLLADGDYELSVTATNPTGNSATATQTIVVDTTAPTVTINAIAVDDIINAVEAGSPVAVSGTTTGVEDGQVVTVTIDGNTYTATVTGNAWTFNIPVADIANFEATEEVVATVSDLAGNPATPATRNITVDTTAPTVTINAIAVDDIINAVEAGSPVAVSGTTTGVEDGQVVTVTIDGNTYTATVTGNAWTFNIPVADIANFEATEEVVATVSDLAGNPATPATRNITVDTVAPAVTIDSISDDTGAQANDFITNDDTLVFNGTAEADSTVVVSLDGIEIGTVTANGAGEWTLDYTGTLLADGDYELSVTATNPTGNSATATQTIVVDTTAPTVTINAIAVDDIINAVEAGSPVAVSGTTTGVEDGQVVTVTIDGNTYTATVTGNAWTFNIPVADIANFEATEEVVATVSDLAGNPATPATRNITVDTTAPTVTINAIAVDDIINAVEAGSPVAVSGTTTGVEDGQVVTVTIDGNTYTATVTGNAWTFNIPVADIANFEATEEVVATVSDLAGNPATPATRNITVDTVAPAVNELDITDNTDTGADDLITSNGNPVLTFTGEPGLTITLTGPDGALAPSAAYTVAETPSANGSTYTVILLDAIPNGEPDPFGDFANGVATNNPDNTGDGTYTIVATDAAGNSVEVDEFVIDTTPPNIAITAITNDSGTPGDFITNDQTLIYSGTTDANATVTVTLTDSSNNPVFTATTTADANGNWSLDRTANETLAEALTPSRPAQRIWLATQPPILKPFALKPMHQALPSPASALTAASPATLSPTTKP</sequence>
<evidence type="ECO:0000256" key="1">
    <source>
        <dbReference type="SAM" id="MobiDB-lite"/>
    </source>
</evidence>
<dbReference type="eggNOG" id="COG2911">
    <property type="taxonomic scope" value="Bacteria"/>
</dbReference>